<comment type="subunit">
    <text evidence="14">Monomer.</text>
</comment>
<evidence type="ECO:0000256" key="12">
    <source>
        <dbReference type="ARBA" id="ARBA00023146"/>
    </source>
</evidence>
<dbReference type="SUPFAM" id="SSF101353">
    <property type="entry name" value="Putative anticodon-binding domain of alanyl-tRNA synthetase (AlaRS)"/>
    <property type="match status" value="1"/>
</dbReference>
<dbReference type="Gene3D" id="2.40.30.130">
    <property type="match status" value="1"/>
</dbReference>
<evidence type="ECO:0000256" key="4">
    <source>
        <dbReference type="ARBA" id="ARBA00022555"/>
    </source>
</evidence>
<dbReference type="SUPFAM" id="SSF55681">
    <property type="entry name" value="Class II aaRS and biotin synthetases"/>
    <property type="match status" value="1"/>
</dbReference>
<evidence type="ECO:0000256" key="14">
    <source>
        <dbReference type="HAMAP-Rule" id="MF_03133"/>
    </source>
</evidence>
<keyword evidence="17" id="KW-1185">Reference proteome</keyword>
<comment type="caution">
    <text evidence="16">The sequence shown here is derived from an EMBL/GenBank/DDBJ whole genome shotgun (WGS) entry which is preliminary data.</text>
</comment>
<dbReference type="EMBL" id="CATQJL010000316">
    <property type="protein sequence ID" value="CAJ0607776.1"/>
    <property type="molecule type" value="Genomic_DNA"/>
</dbReference>
<dbReference type="InterPro" id="IPR050058">
    <property type="entry name" value="Ala-tRNA_ligase"/>
</dbReference>
<organism evidence="16 17">
    <name type="scientific">Cylicocyclus nassatus</name>
    <name type="common">Nematode worm</name>
    <dbReference type="NCBI Taxonomy" id="53992"/>
    <lineage>
        <taxon>Eukaryota</taxon>
        <taxon>Metazoa</taxon>
        <taxon>Ecdysozoa</taxon>
        <taxon>Nematoda</taxon>
        <taxon>Chromadorea</taxon>
        <taxon>Rhabditida</taxon>
        <taxon>Rhabditina</taxon>
        <taxon>Rhabditomorpha</taxon>
        <taxon>Strongyloidea</taxon>
        <taxon>Strongylidae</taxon>
        <taxon>Cylicocyclus</taxon>
    </lineage>
</organism>
<dbReference type="InterPro" id="IPR018162">
    <property type="entry name" value="Ala-tRNA-ligase_IIc_anticod-bd"/>
</dbReference>
<keyword evidence="4 14" id="KW-0820">tRNA-binding</keyword>
<dbReference type="Pfam" id="PF01411">
    <property type="entry name" value="tRNA-synt_2c"/>
    <property type="match status" value="1"/>
</dbReference>
<reference evidence="16" key="1">
    <citation type="submission" date="2023-07" db="EMBL/GenBank/DDBJ databases">
        <authorList>
            <consortium name="CYATHOMIX"/>
        </authorList>
    </citation>
    <scope>NUCLEOTIDE SEQUENCE</scope>
    <source>
        <strain evidence="16">N/A</strain>
    </source>
</reference>
<dbReference type="InterPro" id="IPR009000">
    <property type="entry name" value="Transl_B-barrel_sf"/>
</dbReference>
<name>A0AA36MD14_CYLNA</name>
<dbReference type="GO" id="GO:0006419">
    <property type="term" value="P:alanyl-tRNA aminoacylation"/>
    <property type="evidence" value="ECO:0007669"/>
    <property type="project" value="InterPro"/>
</dbReference>
<keyword evidence="9 14" id="KW-0067">ATP-binding</keyword>
<dbReference type="GO" id="GO:0004813">
    <property type="term" value="F:alanine-tRNA ligase activity"/>
    <property type="evidence" value="ECO:0007669"/>
    <property type="project" value="UniProtKB-UniRule"/>
</dbReference>
<feature type="binding site" evidence="14">
    <location>
        <position position="726"/>
    </location>
    <ligand>
        <name>Zn(2+)</name>
        <dbReference type="ChEBI" id="CHEBI:29105"/>
    </ligand>
</feature>
<keyword evidence="12 14" id="KW-0030">Aminoacyl-tRNA synthetase</keyword>
<comment type="similarity">
    <text evidence="1">Belongs to the class-II aminoacyl-tRNA synthetase family. Alax-L subfamily.</text>
</comment>
<dbReference type="NCBIfam" id="TIGR00344">
    <property type="entry name" value="alaS"/>
    <property type="match status" value="1"/>
</dbReference>
<dbReference type="Gene3D" id="3.30.930.10">
    <property type="entry name" value="Bira Bifunctional Protein, Domain 2"/>
    <property type="match status" value="1"/>
</dbReference>
<dbReference type="HAMAP" id="MF_00036_B">
    <property type="entry name" value="Ala_tRNA_synth_B"/>
    <property type="match status" value="1"/>
</dbReference>
<dbReference type="InterPro" id="IPR018164">
    <property type="entry name" value="Ala-tRNA-synth_IIc_N"/>
</dbReference>
<evidence type="ECO:0000256" key="2">
    <source>
        <dbReference type="ARBA" id="ARBA00013168"/>
    </source>
</evidence>
<dbReference type="InterPro" id="IPR018163">
    <property type="entry name" value="Thr/Ala-tRNA-synth_IIc_edit"/>
</dbReference>
<dbReference type="SMART" id="SM00863">
    <property type="entry name" value="tRNA_SAD"/>
    <property type="match status" value="1"/>
</dbReference>
<dbReference type="PROSITE" id="PS50860">
    <property type="entry name" value="AA_TRNA_LIGASE_II_ALA"/>
    <property type="match status" value="1"/>
</dbReference>
<feature type="binding site" evidence="14">
    <location>
        <position position="616"/>
    </location>
    <ligand>
        <name>Zn(2+)</name>
        <dbReference type="ChEBI" id="CHEBI:29105"/>
    </ligand>
</feature>
<evidence type="ECO:0000256" key="6">
    <source>
        <dbReference type="ARBA" id="ARBA00022723"/>
    </source>
</evidence>
<dbReference type="SUPFAM" id="SSF55186">
    <property type="entry name" value="ThrRS/AlaRS common domain"/>
    <property type="match status" value="1"/>
</dbReference>
<dbReference type="GO" id="GO:0000049">
    <property type="term" value="F:tRNA binding"/>
    <property type="evidence" value="ECO:0007669"/>
    <property type="project" value="UniProtKB-KW"/>
</dbReference>
<dbReference type="EC" id="6.1.1.7" evidence="2"/>
<dbReference type="Gene3D" id="3.30.980.10">
    <property type="entry name" value="Threonyl-trna Synthetase, Chain A, domain 2"/>
    <property type="match status" value="1"/>
</dbReference>
<sequence length="931" mass="104508">MLSRNGFHVARLKRKILSQSQSLRWFMSTHDIRRNFIKFFENHDHIHVPSSSVVPPFEDRSLLFTNAGMNQFKSLFLGRADSRWTFLERAVSYQKCIRAGGKHNDLEDVGKDLHHQTFFEMLGNWSFNNAYSKEDACRLAWLFLTDVLSIDPSRLYVTYFGGSKRFNLPSDDHCKNIWLSIGVPKSHILPFADENFWEMGASGPCGPSTEIHYDRMPGRKDVGNLVNEDDSIVELWNIVFISMMRIASGKLQPLPSQHIDTGMGLERLASVVQNVPSNFDIDSLSPIMKRLSKMSKKGPYTGKVGEEDEKGRDASYRIVADHMRAIVIALSDGVEPSAVDNGFIVRKMMRRSFWHSANKLKIDRFACAELVPVVIETLRLAYPDLETAAKRIKECVAEEERNYWSVIDKGEEIFEKIRSDLPKDARVFPGEDAFKLHDTHGIPIEITEDLSRAHGLTVDKKRFLELKGAAKVLSQSKSTFKKELALDTSGLKSSDKVKYDYHLDQDGKYVFPPVTSKVLALFCKNNRVDSLNTDGSIVLENCQFYAEEGGQKCDRGFLELDEKPVFEVSAVEKINGLPVLHGKVVGGAELTRDMMVTQKIDVDRRMALMRAHTATHLLNWALRRVGAGRGQRGSSIEEDSFRFDYATDDCAGEDDIVENVEALVQCMISEHKPVVSDMLPKEKAAELPMLQSEFREGKEYPAIVRVARIGNNTAEAVAVECCAGTHVLNTSSIVDFTILSDRSLAKGVRRIFALTGEKAKRSHRYGSDIVSRLESMSGSPEDTAWIEGIDWAQMPDHDHGVARKLIKVIKKKRKAKIAKSDECNVNVKEELKTDESHACEDTISIKSCSADTQSCLICKEESQESGDAVKKEAADAEEPSFFELVNSLSADSDAFAEAIDDLENITENVHCLIRNTIQSDGRPVGAWKDLC</sequence>
<dbReference type="InterPro" id="IPR012947">
    <property type="entry name" value="tRNA_SAD"/>
</dbReference>
<keyword evidence="8 14" id="KW-0862">Zinc</keyword>
<feature type="binding site" evidence="14">
    <location>
        <position position="612"/>
    </location>
    <ligand>
        <name>Zn(2+)</name>
        <dbReference type="ChEBI" id="CHEBI:29105"/>
    </ligand>
</feature>
<comment type="function">
    <text evidence="14">Catalyzes the attachment of alanine to tRNA(Ala) in a two-step reaction: alanine is first activated by ATP to form Ala-AMP and then transferred to the acceptor end of tRNA(Ala). Also edits incorrectly charged tRNA(Ala) via its editing domain.</text>
</comment>
<dbReference type="PANTHER" id="PTHR11777">
    <property type="entry name" value="ALANYL-TRNA SYNTHETASE"/>
    <property type="match status" value="1"/>
</dbReference>
<evidence type="ECO:0000256" key="7">
    <source>
        <dbReference type="ARBA" id="ARBA00022741"/>
    </source>
</evidence>
<dbReference type="InterPro" id="IPR023033">
    <property type="entry name" value="Ala_tRNA_ligase_euk/bac"/>
</dbReference>
<feature type="domain" description="Alanyl-transfer RNA synthetases family profile" evidence="15">
    <location>
        <begin position="27"/>
        <end position="765"/>
    </location>
</feature>
<dbReference type="CDD" id="cd00673">
    <property type="entry name" value="AlaRS_core"/>
    <property type="match status" value="1"/>
</dbReference>
<keyword evidence="10 14" id="KW-0694">RNA-binding</keyword>
<evidence type="ECO:0000256" key="13">
    <source>
        <dbReference type="ARBA" id="ARBA00048300"/>
    </source>
</evidence>
<evidence type="ECO:0000256" key="5">
    <source>
        <dbReference type="ARBA" id="ARBA00022598"/>
    </source>
</evidence>
<keyword evidence="5 14" id="KW-0436">Ligase</keyword>
<dbReference type="FunFam" id="3.30.930.10:FF:000011">
    <property type="entry name" value="Alanine--tRNA ligase, cytoplasmic"/>
    <property type="match status" value="1"/>
</dbReference>
<evidence type="ECO:0000256" key="8">
    <source>
        <dbReference type="ARBA" id="ARBA00022833"/>
    </source>
</evidence>
<accession>A0AA36MD14</accession>
<dbReference type="GO" id="GO:0005739">
    <property type="term" value="C:mitochondrion"/>
    <property type="evidence" value="ECO:0007669"/>
    <property type="project" value="TreeGrafter"/>
</dbReference>
<evidence type="ECO:0000256" key="10">
    <source>
        <dbReference type="ARBA" id="ARBA00022884"/>
    </source>
</evidence>
<evidence type="ECO:0000256" key="11">
    <source>
        <dbReference type="ARBA" id="ARBA00022917"/>
    </source>
</evidence>
<evidence type="ECO:0000256" key="1">
    <source>
        <dbReference type="ARBA" id="ARBA00008429"/>
    </source>
</evidence>
<comment type="domain">
    <text evidence="14">Consists of three domains; the N-terminal catalytic domain, the editing domain and the C-terminal C-Ala domain. The editing domain removes incorrectly charged amino acids, while the C-Ala domain, along with tRNA(Ala), serves as a bridge to cooperatively bring together the editing and aminoacylation centers thus stimulating deacylation of misacylated tRNAs.</text>
</comment>
<dbReference type="PANTHER" id="PTHR11777:SF10">
    <property type="entry name" value="ALANINE--TRNA LIGASE, MITOCHONDRIAL"/>
    <property type="match status" value="1"/>
</dbReference>
<keyword evidence="11 14" id="KW-0648">Protein biosynthesis</keyword>
<dbReference type="GO" id="GO:0005524">
    <property type="term" value="F:ATP binding"/>
    <property type="evidence" value="ECO:0007669"/>
    <property type="project" value="UniProtKB-UniRule"/>
</dbReference>
<dbReference type="InterPro" id="IPR045864">
    <property type="entry name" value="aa-tRNA-synth_II/BPL/LPL"/>
</dbReference>
<dbReference type="Proteomes" id="UP001176961">
    <property type="component" value="Unassembled WGS sequence"/>
</dbReference>
<dbReference type="AlphaFoldDB" id="A0AA36MD14"/>
<comment type="cofactor">
    <cofactor evidence="14">
        <name>Zn(2+)</name>
        <dbReference type="ChEBI" id="CHEBI:29105"/>
    </cofactor>
    <text evidence="14">Binds 1 zinc ion per subunit.</text>
</comment>
<dbReference type="GO" id="GO:0008270">
    <property type="term" value="F:zinc ion binding"/>
    <property type="evidence" value="ECO:0007669"/>
    <property type="project" value="UniProtKB-UniRule"/>
</dbReference>
<protein>
    <recommendedName>
        <fullName evidence="3">Alanine--tRNA ligase</fullName>
        <ecNumber evidence="2">6.1.1.7</ecNumber>
    </recommendedName>
</protein>
<keyword evidence="7 14" id="KW-0547">Nucleotide-binding</keyword>
<dbReference type="SUPFAM" id="SSF50447">
    <property type="entry name" value="Translation proteins"/>
    <property type="match status" value="1"/>
</dbReference>
<dbReference type="Pfam" id="PF07973">
    <property type="entry name" value="tRNA_SAD"/>
    <property type="match status" value="1"/>
</dbReference>
<gene>
    <name evidence="16" type="ORF">CYNAS_LOCUS19759</name>
</gene>
<comment type="catalytic activity">
    <reaction evidence="13 14">
        <text>tRNA(Ala) + L-alanine + ATP = L-alanyl-tRNA(Ala) + AMP + diphosphate</text>
        <dbReference type="Rhea" id="RHEA:12540"/>
        <dbReference type="Rhea" id="RHEA-COMP:9657"/>
        <dbReference type="Rhea" id="RHEA-COMP:9923"/>
        <dbReference type="ChEBI" id="CHEBI:30616"/>
        <dbReference type="ChEBI" id="CHEBI:33019"/>
        <dbReference type="ChEBI" id="CHEBI:57972"/>
        <dbReference type="ChEBI" id="CHEBI:78442"/>
        <dbReference type="ChEBI" id="CHEBI:78497"/>
        <dbReference type="ChEBI" id="CHEBI:456215"/>
        <dbReference type="EC" id="6.1.1.7"/>
    </reaction>
</comment>
<proteinExistence type="inferred from homology"/>
<feature type="binding site" evidence="14">
    <location>
        <position position="722"/>
    </location>
    <ligand>
        <name>Zn(2+)</name>
        <dbReference type="ChEBI" id="CHEBI:29105"/>
    </ligand>
</feature>
<dbReference type="InterPro" id="IPR002318">
    <property type="entry name" value="Ala-tRNA-lgiase_IIc"/>
</dbReference>
<dbReference type="InterPro" id="IPR018165">
    <property type="entry name" value="Ala-tRNA-synth_IIc_core"/>
</dbReference>
<evidence type="ECO:0000256" key="9">
    <source>
        <dbReference type="ARBA" id="ARBA00022840"/>
    </source>
</evidence>
<evidence type="ECO:0000313" key="16">
    <source>
        <dbReference type="EMBL" id="CAJ0607776.1"/>
    </source>
</evidence>
<evidence type="ECO:0000259" key="15">
    <source>
        <dbReference type="PROSITE" id="PS50860"/>
    </source>
</evidence>
<evidence type="ECO:0000313" key="17">
    <source>
        <dbReference type="Proteomes" id="UP001176961"/>
    </source>
</evidence>
<dbReference type="PRINTS" id="PR00980">
    <property type="entry name" value="TRNASYNTHALA"/>
</dbReference>
<dbReference type="GO" id="GO:0002161">
    <property type="term" value="F:aminoacyl-tRNA deacylase activity"/>
    <property type="evidence" value="ECO:0007669"/>
    <property type="project" value="TreeGrafter"/>
</dbReference>
<evidence type="ECO:0000256" key="3">
    <source>
        <dbReference type="ARBA" id="ARBA00017959"/>
    </source>
</evidence>
<dbReference type="FunFam" id="3.30.980.10:FF:000004">
    <property type="entry name" value="Alanine--tRNA ligase, cytoplasmic"/>
    <property type="match status" value="1"/>
</dbReference>
<keyword evidence="6 14" id="KW-0479">Metal-binding</keyword>